<dbReference type="EMBL" id="KZ451976">
    <property type="protein sequence ID" value="PKA55942.1"/>
    <property type="molecule type" value="Genomic_DNA"/>
</dbReference>
<evidence type="ECO:0000256" key="5">
    <source>
        <dbReference type="RuleBase" id="RU362057"/>
    </source>
</evidence>
<comment type="similarity">
    <text evidence="1 4">Belongs to the UDP-glycosyltransferase family.</text>
</comment>
<dbReference type="PANTHER" id="PTHR48046:SF6">
    <property type="entry name" value="GLYCOSYLTRANSFERASE"/>
    <property type="match status" value="1"/>
</dbReference>
<organism evidence="6 7">
    <name type="scientific">Apostasia shenzhenica</name>
    <dbReference type="NCBI Taxonomy" id="1088818"/>
    <lineage>
        <taxon>Eukaryota</taxon>
        <taxon>Viridiplantae</taxon>
        <taxon>Streptophyta</taxon>
        <taxon>Embryophyta</taxon>
        <taxon>Tracheophyta</taxon>
        <taxon>Spermatophyta</taxon>
        <taxon>Magnoliopsida</taxon>
        <taxon>Liliopsida</taxon>
        <taxon>Asparagales</taxon>
        <taxon>Orchidaceae</taxon>
        <taxon>Apostasioideae</taxon>
        <taxon>Apostasia</taxon>
    </lineage>
</organism>
<dbReference type="Proteomes" id="UP000236161">
    <property type="component" value="Unassembled WGS sequence"/>
</dbReference>
<dbReference type="InterPro" id="IPR002213">
    <property type="entry name" value="UDP_glucos_trans"/>
</dbReference>
<proteinExistence type="inferred from homology"/>
<protein>
    <recommendedName>
        <fullName evidence="5">Glycosyltransferase</fullName>
        <ecNumber evidence="5">2.4.1.-</ecNumber>
    </recommendedName>
</protein>
<gene>
    <name evidence="6" type="primary">AS</name>
    <name evidence="6" type="ORF">AXF42_Ash014614</name>
</gene>
<dbReference type="EC" id="2.4.1.-" evidence="5"/>
<dbReference type="OrthoDB" id="5835829at2759"/>
<evidence type="ECO:0000256" key="1">
    <source>
        <dbReference type="ARBA" id="ARBA00009995"/>
    </source>
</evidence>
<dbReference type="PROSITE" id="PS00375">
    <property type="entry name" value="UDPGT"/>
    <property type="match status" value="1"/>
</dbReference>
<evidence type="ECO:0000256" key="2">
    <source>
        <dbReference type="ARBA" id="ARBA00022676"/>
    </source>
</evidence>
<dbReference type="GO" id="GO:0008194">
    <property type="term" value="F:UDP-glycosyltransferase activity"/>
    <property type="evidence" value="ECO:0007669"/>
    <property type="project" value="InterPro"/>
</dbReference>
<name>A0A2I0AK57_9ASPA</name>
<keyword evidence="2 4" id="KW-0328">Glycosyltransferase</keyword>
<dbReference type="FunFam" id="3.40.50.2000:FF:000051">
    <property type="entry name" value="Glycosyltransferase"/>
    <property type="match status" value="1"/>
</dbReference>
<evidence type="ECO:0000313" key="6">
    <source>
        <dbReference type="EMBL" id="PKA55942.1"/>
    </source>
</evidence>
<dbReference type="PANTHER" id="PTHR48046">
    <property type="entry name" value="UDP-GLYCOSYLTRANSFERASE 72E1"/>
    <property type="match status" value="1"/>
</dbReference>
<keyword evidence="3 4" id="KW-0808">Transferase</keyword>
<evidence type="ECO:0000256" key="4">
    <source>
        <dbReference type="RuleBase" id="RU003718"/>
    </source>
</evidence>
<dbReference type="InterPro" id="IPR035595">
    <property type="entry name" value="UDP_glycos_trans_CS"/>
</dbReference>
<dbReference type="AlphaFoldDB" id="A0A2I0AK57"/>
<sequence>MANNRSPNPHVVLLPSPGMGHLTPLAELAKRLVLYHNLSATIITFSDHTSGGNQQAFISSLPAGISTTSLPPVPLDDLPPTAHIVTRISVMLARSVPDVRRTLQAIQKTTGKVAAYIVDLFGGDTLSVAKELGIPQFLFCTSNFFYLSFFLHLSTLQESPETVEPLQLPGCIPLQAKDFSRSATDRKSDEFVWMVHHSRCHNQVDGIMVNSFEALEDETARFFREKGEGKPPVLPVGPLITYAGDSVGNNLEICLEWLDQQPDCSVLFISFGSGGSLSQKQTWELAVGLEMSGQRFLWVVRKPTDVSGGGAYFNPQSTSDPLEFLPEGFLERTKEKGMVVPCWAPQAKVLAHEAVGGFLSHCGWNSTLESIVYGVPMIAWPLYSEQPMNAEMLVEKVKVALRPLQTRNDGLVRKEEIAEVVQDLMEGEGGKEVRRRVREIKEAAVKAVSAGGSSYAGLAKMVNLWKSLGTY</sequence>
<dbReference type="Gene3D" id="3.40.50.2000">
    <property type="entry name" value="Glycogen Phosphorylase B"/>
    <property type="match status" value="2"/>
</dbReference>
<accession>A0A2I0AK57</accession>
<dbReference type="Pfam" id="PF00201">
    <property type="entry name" value="UDPGT"/>
    <property type="match status" value="1"/>
</dbReference>
<keyword evidence="7" id="KW-1185">Reference proteome</keyword>
<dbReference type="FunFam" id="3.40.50.2000:FF:000054">
    <property type="entry name" value="Glycosyltransferase"/>
    <property type="match status" value="1"/>
</dbReference>
<dbReference type="CDD" id="cd03784">
    <property type="entry name" value="GT1_Gtf-like"/>
    <property type="match status" value="1"/>
</dbReference>
<dbReference type="SUPFAM" id="SSF53756">
    <property type="entry name" value="UDP-Glycosyltransferase/glycogen phosphorylase"/>
    <property type="match status" value="1"/>
</dbReference>
<evidence type="ECO:0000256" key="3">
    <source>
        <dbReference type="ARBA" id="ARBA00022679"/>
    </source>
</evidence>
<reference evidence="6 7" key="1">
    <citation type="journal article" date="2017" name="Nature">
        <title>The Apostasia genome and the evolution of orchids.</title>
        <authorList>
            <person name="Zhang G.Q."/>
            <person name="Liu K.W."/>
            <person name="Li Z."/>
            <person name="Lohaus R."/>
            <person name="Hsiao Y.Y."/>
            <person name="Niu S.C."/>
            <person name="Wang J.Y."/>
            <person name="Lin Y.C."/>
            <person name="Xu Q."/>
            <person name="Chen L.J."/>
            <person name="Yoshida K."/>
            <person name="Fujiwara S."/>
            <person name="Wang Z.W."/>
            <person name="Zhang Y.Q."/>
            <person name="Mitsuda N."/>
            <person name="Wang M."/>
            <person name="Liu G.H."/>
            <person name="Pecoraro L."/>
            <person name="Huang H.X."/>
            <person name="Xiao X.J."/>
            <person name="Lin M."/>
            <person name="Wu X.Y."/>
            <person name="Wu W.L."/>
            <person name="Chen Y.Y."/>
            <person name="Chang S.B."/>
            <person name="Sakamoto S."/>
            <person name="Ohme-Takagi M."/>
            <person name="Yagi M."/>
            <person name="Zeng S.J."/>
            <person name="Shen C.Y."/>
            <person name="Yeh C.M."/>
            <person name="Luo Y.B."/>
            <person name="Tsai W.C."/>
            <person name="Van de Peer Y."/>
            <person name="Liu Z.J."/>
        </authorList>
    </citation>
    <scope>NUCLEOTIDE SEQUENCE [LARGE SCALE GENOMIC DNA]</scope>
    <source>
        <strain evidence="7">cv. Shenzhen</strain>
        <tissue evidence="6">Stem</tissue>
    </source>
</reference>
<evidence type="ECO:0000313" key="7">
    <source>
        <dbReference type="Proteomes" id="UP000236161"/>
    </source>
</evidence>